<keyword evidence="1" id="KW-0812">Transmembrane</keyword>
<sequence length="419" mass="47620">MRAQYFNVTLTQCDYKNVIPTGMVRLIASDLVFFFNLEDFKNSDAFLESLSCGDELVICAEILNDGSYWLKWAYHKTKGWIEPDRNVSFHRGLIKEFLWAFGLSAFAVLAYFCFIYSDDNMLLIVLGAFASCAALVGFSMVTLFLKTIWDIVSPRRKSILKALDQVIAGQYQISHENPKLISLSGIKNPKMKPIKPQFVNELKIAEGEFQSTQGKVNLFGIQQYTVIGYKGAQTVFNANLLQIDGEPFSVVTPENEPLFNNHSLFIAQGDQIEIIHKKLNETDTVEMVFGVFNQQDHLAYTLSNGGSPQERSFYKGLWIFTAALIALFAIALLVMNITEVIERGNHWDYWDWLYILDNGVGFISFASSITLGISFLTGLCVAIYFYVSKRGRMNFIAQRYLSYLRKKNGQSDYVTEVRT</sequence>
<name>A0A1S1HQH0_PROST</name>
<feature type="transmembrane region" description="Helical" evidence="1">
    <location>
        <begin position="361"/>
        <end position="387"/>
    </location>
</feature>
<dbReference type="RefSeq" id="WP_070928980.1">
    <property type="nucleotide sequence ID" value="NZ_CANMXG010000018.1"/>
</dbReference>
<evidence type="ECO:0000313" key="2">
    <source>
        <dbReference type="EMBL" id="OHT23553.1"/>
    </source>
</evidence>
<dbReference type="OrthoDB" id="7066218at2"/>
<keyword evidence="1" id="KW-1133">Transmembrane helix</keyword>
<feature type="transmembrane region" description="Helical" evidence="1">
    <location>
        <begin position="97"/>
        <end position="117"/>
    </location>
</feature>
<evidence type="ECO:0000256" key="1">
    <source>
        <dbReference type="SAM" id="Phobius"/>
    </source>
</evidence>
<accession>A0A1S1HQH0</accession>
<dbReference type="AlphaFoldDB" id="A0A1S1HQH0"/>
<proteinExistence type="predicted"/>
<dbReference type="EMBL" id="LVIE01000179">
    <property type="protein sequence ID" value="OHT23553.1"/>
    <property type="molecule type" value="Genomic_DNA"/>
</dbReference>
<dbReference type="Proteomes" id="UP000179588">
    <property type="component" value="Unassembled WGS sequence"/>
</dbReference>
<feature type="transmembrane region" description="Helical" evidence="1">
    <location>
        <begin position="317"/>
        <end position="341"/>
    </location>
</feature>
<reference evidence="2 3" key="1">
    <citation type="submission" date="2016-03" db="EMBL/GenBank/DDBJ databases">
        <title>Genome sequence of Providencia stuartii strain, isolated from the salivary glands of larval Lucilia sericata.</title>
        <authorList>
            <person name="Yuan Y."/>
            <person name="Zhang Y."/>
            <person name="Fu S."/>
            <person name="Crippen T.L."/>
            <person name="Visi D."/>
            <person name="Benbow M.E."/>
            <person name="Allen M."/>
            <person name="Tomberlin J.K."/>
            <person name="Sze S.-H."/>
            <person name="Tarone A.M."/>
        </authorList>
    </citation>
    <scope>NUCLEOTIDE SEQUENCE [LARGE SCALE GENOMIC DNA]</scope>
    <source>
        <strain evidence="2 3">Crippen</strain>
    </source>
</reference>
<keyword evidence="1" id="KW-0472">Membrane</keyword>
<feature type="transmembrane region" description="Helical" evidence="1">
    <location>
        <begin position="123"/>
        <end position="145"/>
    </location>
</feature>
<gene>
    <name evidence="2" type="ORF">A3Q29_06400</name>
</gene>
<evidence type="ECO:0000313" key="3">
    <source>
        <dbReference type="Proteomes" id="UP000179588"/>
    </source>
</evidence>
<protein>
    <submittedName>
        <fullName evidence="2">Uncharacterized protein</fullName>
    </submittedName>
</protein>
<comment type="caution">
    <text evidence="2">The sequence shown here is derived from an EMBL/GenBank/DDBJ whole genome shotgun (WGS) entry which is preliminary data.</text>
</comment>
<keyword evidence="3" id="KW-1185">Reference proteome</keyword>
<organism evidence="2 3">
    <name type="scientific">Providencia stuartii</name>
    <dbReference type="NCBI Taxonomy" id="588"/>
    <lineage>
        <taxon>Bacteria</taxon>
        <taxon>Pseudomonadati</taxon>
        <taxon>Pseudomonadota</taxon>
        <taxon>Gammaproteobacteria</taxon>
        <taxon>Enterobacterales</taxon>
        <taxon>Morganellaceae</taxon>
        <taxon>Providencia</taxon>
    </lineage>
</organism>